<protein>
    <recommendedName>
        <fullName evidence="3">arginine--tRNA ligase</fullName>
        <ecNumber evidence="3">6.1.1.19</ecNumber>
    </recommendedName>
</protein>
<dbReference type="GO" id="GO:0005524">
    <property type="term" value="F:ATP binding"/>
    <property type="evidence" value="ECO:0007669"/>
    <property type="project" value="UniProtKB-KW"/>
</dbReference>
<dbReference type="Gene3D" id="1.10.730.10">
    <property type="entry name" value="Isoleucyl-tRNA Synthetase, Domain 1"/>
    <property type="match status" value="1"/>
</dbReference>
<dbReference type="SUPFAM" id="SSF55190">
    <property type="entry name" value="Arginyl-tRNA synthetase (ArgRS), N-terminal 'additional' domain"/>
    <property type="match status" value="1"/>
</dbReference>
<feature type="domain" description="DALR anticodon binding" evidence="11">
    <location>
        <begin position="412"/>
        <end position="534"/>
    </location>
</feature>
<dbReference type="GO" id="GO:0004814">
    <property type="term" value="F:arginine-tRNA ligase activity"/>
    <property type="evidence" value="ECO:0007669"/>
    <property type="project" value="UniProtKB-EC"/>
</dbReference>
<dbReference type="InterPro" id="IPR005148">
    <property type="entry name" value="Arg-tRNA-synth_N"/>
</dbReference>
<proteinExistence type="inferred from homology"/>
<dbReference type="Pfam" id="PF00750">
    <property type="entry name" value="tRNA-synt_1d"/>
    <property type="match status" value="1"/>
</dbReference>
<dbReference type="Gene3D" id="3.40.50.620">
    <property type="entry name" value="HUPs"/>
    <property type="match status" value="1"/>
</dbReference>
<reference evidence="13" key="1">
    <citation type="submission" date="2018-05" db="EMBL/GenBank/DDBJ databases">
        <authorList>
            <person name="Lanie J.A."/>
            <person name="Ng W.-L."/>
            <person name="Kazmierczak K.M."/>
            <person name="Andrzejewski T.M."/>
            <person name="Davidsen T.M."/>
            <person name="Wayne K.J."/>
            <person name="Tettelin H."/>
            <person name="Glass J.I."/>
            <person name="Rusch D."/>
            <person name="Podicherti R."/>
            <person name="Tsui H.-C.T."/>
            <person name="Winkler M.E."/>
        </authorList>
    </citation>
    <scope>NUCLEOTIDE SEQUENCE</scope>
</reference>
<feature type="non-terminal residue" evidence="13">
    <location>
        <position position="1"/>
    </location>
</feature>
<evidence type="ECO:0000256" key="4">
    <source>
        <dbReference type="ARBA" id="ARBA00022490"/>
    </source>
</evidence>
<dbReference type="Pfam" id="PF05746">
    <property type="entry name" value="DALR_1"/>
    <property type="match status" value="1"/>
</dbReference>
<dbReference type="Pfam" id="PF03485">
    <property type="entry name" value="Arg_tRNA_synt_N"/>
    <property type="match status" value="1"/>
</dbReference>
<dbReference type="FunFam" id="1.10.730.10:FF:000008">
    <property type="entry name" value="Arginine--tRNA ligase"/>
    <property type="match status" value="1"/>
</dbReference>
<evidence type="ECO:0000256" key="9">
    <source>
        <dbReference type="ARBA" id="ARBA00023146"/>
    </source>
</evidence>
<dbReference type="EMBL" id="UINC01000928">
    <property type="protein sequence ID" value="SUZ64024.1"/>
    <property type="molecule type" value="Genomic_DNA"/>
</dbReference>
<keyword evidence="9" id="KW-0030">Aminoacyl-tRNA synthetase</keyword>
<evidence type="ECO:0000256" key="3">
    <source>
        <dbReference type="ARBA" id="ARBA00012837"/>
    </source>
</evidence>
<dbReference type="InterPro" id="IPR001278">
    <property type="entry name" value="Arg-tRNA-ligase"/>
</dbReference>
<dbReference type="PRINTS" id="PR01038">
    <property type="entry name" value="TRNASYNTHARG"/>
</dbReference>
<comment type="catalytic activity">
    <reaction evidence="10">
        <text>tRNA(Arg) + L-arginine + ATP = L-arginyl-tRNA(Arg) + AMP + diphosphate</text>
        <dbReference type="Rhea" id="RHEA:20301"/>
        <dbReference type="Rhea" id="RHEA-COMP:9658"/>
        <dbReference type="Rhea" id="RHEA-COMP:9673"/>
        <dbReference type="ChEBI" id="CHEBI:30616"/>
        <dbReference type="ChEBI" id="CHEBI:32682"/>
        <dbReference type="ChEBI" id="CHEBI:33019"/>
        <dbReference type="ChEBI" id="CHEBI:78442"/>
        <dbReference type="ChEBI" id="CHEBI:78513"/>
        <dbReference type="ChEBI" id="CHEBI:456215"/>
        <dbReference type="EC" id="6.1.1.19"/>
    </reaction>
</comment>
<evidence type="ECO:0000256" key="2">
    <source>
        <dbReference type="ARBA" id="ARBA00005594"/>
    </source>
</evidence>
<dbReference type="InterPro" id="IPR001412">
    <property type="entry name" value="aa-tRNA-synth_I_CS"/>
</dbReference>
<evidence type="ECO:0000259" key="11">
    <source>
        <dbReference type="SMART" id="SM00836"/>
    </source>
</evidence>
<evidence type="ECO:0000313" key="13">
    <source>
        <dbReference type="EMBL" id="SUZ64024.1"/>
    </source>
</evidence>
<dbReference type="EC" id="6.1.1.19" evidence="3"/>
<dbReference type="InterPro" id="IPR014729">
    <property type="entry name" value="Rossmann-like_a/b/a_fold"/>
</dbReference>
<evidence type="ECO:0000256" key="5">
    <source>
        <dbReference type="ARBA" id="ARBA00022598"/>
    </source>
</evidence>
<keyword evidence="6" id="KW-0547">Nucleotide-binding</keyword>
<dbReference type="PANTHER" id="PTHR11956:SF5">
    <property type="entry name" value="ARGININE--TRNA LIGASE, CYTOPLASMIC"/>
    <property type="match status" value="1"/>
</dbReference>
<evidence type="ECO:0000256" key="10">
    <source>
        <dbReference type="ARBA" id="ARBA00049339"/>
    </source>
</evidence>
<dbReference type="InterPro" id="IPR009080">
    <property type="entry name" value="tRNAsynth_Ia_anticodon-bd"/>
</dbReference>
<sequence length="534" mass="58805">VITEVLAAALADALSELGIDVAPSEIHMERPAQREHGDWSSNVALVMSKQAGRNPRELAAELLTVLESTSVDQIQRAEVAGPGFVNFHLSPQWLHDVLTEVISQGEDGYARSTIGDGQSINLEFVSANPTGPLHAGGGRWGAYGDSLARIFRRCGYQTFTEYYVNDRGLQTELFGDSLLAHRDGTDLPEDGYAGEYVAEWASEMPDDANPVAWGCERALAEVQQSLASMNVTFDHWASEKALVDSGAMESTIDALRAGGWVDEHEGATWLRTSDFGDEKDRVLLKSDGEPTYFVPDIAYHNQKFERGNLVIDVLGADHHGYVPRMSAALQMLGHQASSYEAIIGQNVTLVRSGKEIKLSKRTGTMVEVRDLIEAVGPDVARFAYLLQSIDTRQTIDLDMLSSQANENPVYYVQYAYARIASVGREANNRGVTRSAFNETGLALLTHHRELELLRALSSLPETVEIAARDRSPHKISTWIREFAAAFHGFYHDCPVLRSDVEADLQQARLWLVESARIGFSIGLELLGLTAPEEM</sequence>
<name>A0A381PBM1_9ZZZZ</name>
<dbReference type="GO" id="GO:0006420">
    <property type="term" value="P:arginyl-tRNA aminoacylation"/>
    <property type="evidence" value="ECO:0007669"/>
    <property type="project" value="InterPro"/>
</dbReference>
<dbReference type="Gene3D" id="3.30.1360.70">
    <property type="entry name" value="Arginyl tRNA synthetase N-terminal domain"/>
    <property type="match status" value="1"/>
</dbReference>
<dbReference type="SMART" id="SM00836">
    <property type="entry name" value="DALR_1"/>
    <property type="match status" value="1"/>
</dbReference>
<accession>A0A381PBM1</accession>
<evidence type="ECO:0000256" key="6">
    <source>
        <dbReference type="ARBA" id="ARBA00022741"/>
    </source>
</evidence>
<evidence type="ECO:0000256" key="7">
    <source>
        <dbReference type="ARBA" id="ARBA00022840"/>
    </source>
</evidence>
<dbReference type="GO" id="GO:0005737">
    <property type="term" value="C:cytoplasm"/>
    <property type="evidence" value="ECO:0007669"/>
    <property type="project" value="UniProtKB-SubCell"/>
</dbReference>
<keyword evidence="7" id="KW-0067">ATP-binding</keyword>
<dbReference type="SUPFAM" id="SSF47323">
    <property type="entry name" value="Anticodon-binding domain of a subclass of class I aminoacyl-tRNA synthetases"/>
    <property type="match status" value="1"/>
</dbReference>
<comment type="subcellular location">
    <subcellularLocation>
        <location evidence="1">Cytoplasm</location>
    </subcellularLocation>
</comment>
<evidence type="ECO:0000256" key="1">
    <source>
        <dbReference type="ARBA" id="ARBA00004496"/>
    </source>
</evidence>
<dbReference type="SUPFAM" id="SSF52374">
    <property type="entry name" value="Nucleotidylyl transferase"/>
    <property type="match status" value="1"/>
</dbReference>
<feature type="domain" description="Arginyl tRNA synthetase N-terminal" evidence="12">
    <location>
        <begin position="4"/>
        <end position="89"/>
    </location>
</feature>
<comment type="similarity">
    <text evidence="2">Belongs to the class-I aminoacyl-tRNA synthetase family.</text>
</comment>
<dbReference type="InterPro" id="IPR035684">
    <property type="entry name" value="ArgRS_core"/>
</dbReference>
<dbReference type="HAMAP" id="MF_00123">
    <property type="entry name" value="Arg_tRNA_synth"/>
    <property type="match status" value="1"/>
</dbReference>
<organism evidence="13">
    <name type="scientific">marine metagenome</name>
    <dbReference type="NCBI Taxonomy" id="408172"/>
    <lineage>
        <taxon>unclassified sequences</taxon>
        <taxon>metagenomes</taxon>
        <taxon>ecological metagenomes</taxon>
    </lineage>
</organism>
<dbReference type="CDD" id="cd00671">
    <property type="entry name" value="ArgRS_core"/>
    <property type="match status" value="1"/>
</dbReference>
<evidence type="ECO:0000259" key="12">
    <source>
        <dbReference type="SMART" id="SM01016"/>
    </source>
</evidence>
<dbReference type="SMART" id="SM01016">
    <property type="entry name" value="Arg_tRNA_synt_N"/>
    <property type="match status" value="1"/>
</dbReference>
<gene>
    <name evidence="13" type="ORF">METZ01_LOCUS16878</name>
</gene>
<keyword evidence="5" id="KW-0436">Ligase</keyword>
<keyword evidence="4" id="KW-0963">Cytoplasm</keyword>
<dbReference type="PANTHER" id="PTHR11956">
    <property type="entry name" value="ARGINYL-TRNA SYNTHETASE"/>
    <property type="match status" value="1"/>
</dbReference>
<dbReference type="InterPro" id="IPR008909">
    <property type="entry name" value="DALR_anticod-bd"/>
</dbReference>
<keyword evidence="8" id="KW-0648">Protein biosynthesis</keyword>
<evidence type="ECO:0000256" key="8">
    <source>
        <dbReference type="ARBA" id="ARBA00022917"/>
    </source>
</evidence>
<dbReference type="PROSITE" id="PS00178">
    <property type="entry name" value="AA_TRNA_LIGASE_I"/>
    <property type="match status" value="1"/>
</dbReference>
<dbReference type="InterPro" id="IPR036695">
    <property type="entry name" value="Arg-tRNA-synth_N_sf"/>
</dbReference>
<dbReference type="AlphaFoldDB" id="A0A381PBM1"/>